<keyword evidence="1" id="KW-0853">WD repeat</keyword>
<dbReference type="SMART" id="SM00320">
    <property type="entry name" value="WD40"/>
    <property type="match status" value="4"/>
</dbReference>
<evidence type="ECO:0000313" key="3">
    <source>
        <dbReference type="Proteomes" id="UP000692954"/>
    </source>
</evidence>
<reference evidence="2" key="1">
    <citation type="submission" date="2021-01" db="EMBL/GenBank/DDBJ databases">
        <authorList>
            <consortium name="Genoscope - CEA"/>
            <person name="William W."/>
        </authorList>
    </citation>
    <scope>NUCLEOTIDE SEQUENCE</scope>
</reference>
<proteinExistence type="predicted"/>
<dbReference type="PROSITE" id="PS50082">
    <property type="entry name" value="WD_REPEATS_2"/>
    <property type="match status" value="2"/>
</dbReference>
<keyword evidence="3" id="KW-1185">Reference proteome</keyword>
<dbReference type="PROSITE" id="PS50294">
    <property type="entry name" value="WD_REPEATS_REGION"/>
    <property type="match status" value="2"/>
</dbReference>
<dbReference type="GO" id="GO:0097361">
    <property type="term" value="C:cytosolic [4Fe-4S] assembly targeting complex"/>
    <property type="evidence" value="ECO:0007669"/>
    <property type="project" value="TreeGrafter"/>
</dbReference>
<sequence>MNQIPISCSIPNHNEMISFACFNESCSESRLGCFQCIQKNLHIAHQEDLRQIPYVFNILSDTSNECNELINLLNLLNGKINRIFNQLKENLRFQYSITNEQWQKMNIKQMNETICKLINFSKDKQKLIKLASENTEALLQSFKTQIEELIKCPEDDKFRIQPFQYQVVNSIKENDKCYSICFNKDSSIIIAGYMYGSIKVFDFKQGQMNLKQTLYEHKSHVGCLQFMNKQHSFISGSNDNSIIIWKIDNLNLWQIQQKLIGHKDYILCLLLNTNEDLIISGSDDKSIKFWSKEKSWQCSQTLESHQNSIRSISLNNSQTQLISCAYDENQIIISQQNQKKEWIIVQKINQKGHRLCFINDELFVVQPVLSQKIYFYELNKSTNLFNKIKELEVQNGKDCYPYFPQQFIKKKQILLSKNGHHVNVIRINSTEEFQLEQFINFGTNSLFGRLTDDGEFMVSWDDKIKQLQIFQYQESQSL</sequence>
<dbReference type="InterPro" id="IPR001680">
    <property type="entry name" value="WD40_rpt"/>
</dbReference>
<dbReference type="PANTHER" id="PTHR19920">
    <property type="entry name" value="WD40 PROTEIN CIAO1"/>
    <property type="match status" value="1"/>
</dbReference>
<evidence type="ECO:0008006" key="4">
    <source>
        <dbReference type="Google" id="ProtNLM"/>
    </source>
</evidence>
<evidence type="ECO:0000256" key="1">
    <source>
        <dbReference type="PROSITE-ProRule" id="PRU00221"/>
    </source>
</evidence>
<protein>
    <recommendedName>
        <fullName evidence="4">WD domain, G-beta repeat protein</fullName>
    </recommendedName>
</protein>
<dbReference type="AlphaFoldDB" id="A0A8S1RJ28"/>
<dbReference type="Pfam" id="PF00400">
    <property type="entry name" value="WD40"/>
    <property type="match status" value="4"/>
</dbReference>
<organism evidence="2 3">
    <name type="scientific">Paramecium sonneborni</name>
    <dbReference type="NCBI Taxonomy" id="65129"/>
    <lineage>
        <taxon>Eukaryota</taxon>
        <taxon>Sar</taxon>
        <taxon>Alveolata</taxon>
        <taxon>Ciliophora</taxon>
        <taxon>Intramacronucleata</taxon>
        <taxon>Oligohymenophorea</taxon>
        <taxon>Peniculida</taxon>
        <taxon>Parameciidae</taxon>
        <taxon>Paramecium</taxon>
    </lineage>
</organism>
<feature type="repeat" description="WD" evidence="1">
    <location>
        <begin position="214"/>
        <end position="249"/>
    </location>
</feature>
<dbReference type="Proteomes" id="UP000692954">
    <property type="component" value="Unassembled WGS sequence"/>
</dbReference>
<accession>A0A8S1RJ28</accession>
<gene>
    <name evidence="2" type="ORF">PSON_ATCC_30995.1.T1840067</name>
</gene>
<evidence type="ECO:0000313" key="2">
    <source>
        <dbReference type="EMBL" id="CAD8128236.1"/>
    </source>
</evidence>
<dbReference type="OrthoDB" id="406844at2759"/>
<comment type="caution">
    <text evidence="2">The sequence shown here is derived from an EMBL/GenBank/DDBJ whole genome shotgun (WGS) entry which is preliminary data.</text>
</comment>
<name>A0A8S1RJ28_9CILI</name>
<dbReference type="EMBL" id="CAJJDN010000184">
    <property type="protein sequence ID" value="CAD8128236.1"/>
    <property type="molecule type" value="Genomic_DNA"/>
</dbReference>
<dbReference type="PANTHER" id="PTHR19920:SF0">
    <property type="entry name" value="CYTOSOLIC IRON-SULFUR PROTEIN ASSEMBLY PROTEIN CIAO1-RELATED"/>
    <property type="match status" value="1"/>
</dbReference>
<feature type="repeat" description="WD" evidence="1">
    <location>
        <begin position="259"/>
        <end position="291"/>
    </location>
</feature>
<dbReference type="GO" id="GO:0016226">
    <property type="term" value="P:iron-sulfur cluster assembly"/>
    <property type="evidence" value="ECO:0007669"/>
    <property type="project" value="TreeGrafter"/>
</dbReference>